<dbReference type="RefSeq" id="WP_183531018.1">
    <property type="nucleotide sequence ID" value="NZ_JACIJM010000016.1"/>
</dbReference>
<proteinExistence type="predicted"/>
<evidence type="ECO:0000259" key="1">
    <source>
        <dbReference type="Pfam" id="PF13503"/>
    </source>
</evidence>
<feature type="domain" description="DUF4123" evidence="1">
    <location>
        <begin position="70"/>
        <end position="180"/>
    </location>
</feature>
<protein>
    <recommendedName>
        <fullName evidence="1">DUF4123 domain-containing protein</fullName>
    </recommendedName>
</protein>
<comment type="caution">
    <text evidence="2">The sequence shown here is derived from an EMBL/GenBank/DDBJ whole genome shotgun (WGS) entry which is preliminary data.</text>
</comment>
<accession>A0A7W9BNU7</accession>
<dbReference type="InterPro" id="IPR025391">
    <property type="entry name" value="DUF4123"/>
</dbReference>
<reference evidence="2 3" key="1">
    <citation type="submission" date="2020-08" db="EMBL/GenBank/DDBJ databases">
        <title>Genomic Encyclopedia of Type Strains, Phase IV (KMG-IV): sequencing the most valuable type-strain genomes for metagenomic binning, comparative biology and taxonomic classification.</title>
        <authorList>
            <person name="Goeker M."/>
        </authorList>
    </citation>
    <scope>NUCLEOTIDE SEQUENCE [LARGE SCALE GENOMIC DNA]</scope>
    <source>
        <strain evidence="2 3">DSM 101064</strain>
    </source>
</reference>
<dbReference type="AlphaFoldDB" id="A0A7W9BNU7"/>
<dbReference type="EMBL" id="JACIJM010000016">
    <property type="protein sequence ID" value="MBB5723905.1"/>
    <property type="molecule type" value="Genomic_DNA"/>
</dbReference>
<dbReference type="Pfam" id="PF13503">
    <property type="entry name" value="DUF4123"/>
    <property type="match status" value="1"/>
</dbReference>
<organism evidence="2 3">
    <name type="scientific">Yoonia ponticola</name>
    <dbReference type="NCBI Taxonomy" id="1524255"/>
    <lineage>
        <taxon>Bacteria</taxon>
        <taxon>Pseudomonadati</taxon>
        <taxon>Pseudomonadota</taxon>
        <taxon>Alphaproteobacteria</taxon>
        <taxon>Rhodobacterales</taxon>
        <taxon>Paracoccaceae</taxon>
        <taxon>Yoonia</taxon>
    </lineage>
</organism>
<sequence>MDATDFDNYWISSPMRDQILAVPNLQIDRIDGVAPLDAQLGVADPRTVPDMLFEPLFGQPKHTKAALSTFAILDAAKMPSLPELLEMSGLQHRCLFKGDAYDELKNVAPWIVRLEDDNTFTRNLFTRSGVPWHFWDSEPGIYIRSGGTLDDMWKHFRKFTRMQDEKRKWYFLRFWDPTIWFDALTLEGCELAHDLLSPSHGSGVDCLVVYTATQGSCMVVRPPTVGARHMGKNALAARCLTQADVEILRIGMLCPFAREILTQIARDDAAMLAGLTKSEAETRILATVMRLHGYGFLTVDILRELCLQDLFLGYDFESEDETGQLMQICRSNLSEAEKYLGITKRISALELVKYG</sequence>
<evidence type="ECO:0000313" key="3">
    <source>
        <dbReference type="Proteomes" id="UP000535415"/>
    </source>
</evidence>
<keyword evidence="3" id="KW-1185">Reference proteome</keyword>
<name>A0A7W9BNU7_9RHOB</name>
<evidence type="ECO:0000313" key="2">
    <source>
        <dbReference type="EMBL" id="MBB5723905.1"/>
    </source>
</evidence>
<gene>
    <name evidence="2" type="ORF">FHS72_003552</name>
</gene>
<dbReference type="Proteomes" id="UP000535415">
    <property type="component" value="Unassembled WGS sequence"/>
</dbReference>